<sequence length="254" mass="27593">MSIVRIIPCIDMINGRVVKGKNFKNIVDVDSIDYLVEYYCNTGADEIIFYDINASIEKRKTDLLSISKIVSKINIPFCVGGGITSVEDVENCINIGAEKVSINSAAIKNPNLVKEIAMQFGSKRLVVAVDVKKNMEGGWNIYTNGGSLDTGLDAIDWIKKVVDLGAGEIVVNSIDTDGMKNGYDIELLKTVKSAVDVPIIASGGAGKFEDFYNVILLANVDGVLAASVFHYGEIKICDLKKYLKSKGISLIDKK</sequence>
<evidence type="ECO:0000256" key="7">
    <source>
        <dbReference type="ARBA" id="ARBA00023102"/>
    </source>
</evidence>
<gene>
    <name evidence="15" type="ORF">EDD65_1078</name>
</gene>
<comment type="similarity">
    <text evidence="2 14">Belongs to the HisA/HisF family.</text>
</comment>
<evidence type="ECO:0000256" key="3">
    <source>
        <dbReference type="ARBA" id="ARBA00011152"/>
    </source>
</evidence>
<dbReference type="InterPro" id="IPR006062">
    <property type="entry name" value="His_biosynth"/>
</dbReference>
<comment type="function">
    <text evidence="9">IGPS catalyzes the conversion of PRFAR and glutamine to IGP, AICAR and glutamate. The HisF subunit catalyzes the cyclization activity that produces IGP and AICAR from PRFAR using the ammonia provided by the HisH subunit.</text>
</comment>
<dbReference type="InterPro" id="IPR011060">
    <property type="entry name" value="RibuloseP-bd_barrel"/>
</dbReference>
<evidence type="ECO:0000256" key="12">
    <source>
        <dbReference type="ARBA" id="ARBA00032401"/>
    </source>
</evidence>
<evidence type="ECO:0000256" key="13">
    <source>
        <dbReference type="ARBA" id="ARBA00047838"/>
    </source>
</evidence>
<comment type="pathway">
    <text evidence="1">Amino-acid biosynthesis; L-histidine biosynthesis; L-histidine from 5-phospho-alpha-D-ribose 1-diphosphate: step 5/9.</text>
</comment>
<evidence type="ECO:0000256" key="9">
    <source>
        <dbReference type="ARBA" id="ARBA00025475"/>
    </source>
</evidence>
<dbReference type="CDD" id="cd04731">
    <property type="entry name" value="HisF"/>
    <property type="match status" value="1"/>
</dbReference>
<organism evidence="15 16">
    <name type="scientific">Keratinibaculum paraultunense</name>
    <dbReference type="NCBI Taxonomy" id="1278232"/>
    <lineage>
        <taxon>Bacteria</taxon>
        <taxon>Bacillati</taxon>
        <taxon>Bacillota</taxon>
        <taxon>Tissierellia</taxon>
        <taxon>Tissierellales</taxon>
        <taxon>Tepidimicrobiaceae</taxon>
        <taxon>Keratinibaculum</taxon>
    </lineage>
</organism>
<evidence type="ECO:0000256" key="6">
    <source>
        <dbReference type="ARBA" id="ARBA00022605"/>
    </source>
</evidence>
<dbReference type="PANTHER" id="PTHR21235:SF2">
    <property type="entry name" value="IMIDAZOLE GLYCEROL PHOSPHATE SYNTHASE HISHF"/>
    <property type="match status" value="1"/>
</dbReference>
<dbReference type="GO" id="GO:0016829">
    <property type="term" value="F:lyase activity"/>
    <property type="evidence" value="ECO:0007669"/>
    <property type="project" value="UniProtKB-KW"/>
</dbReference>
<reference evidence="15 16" key="1">
    <citation type="submission" date="2019-03" db="EMBL/GenBank/DDBJ databases">
        <title>Genomic Encyclopedia of Type Strains, Phase IV (KMG-IV): sequencing the most valuable type-strain genomes for metagenomic binning, comparative biology and taxonomic classification.</title>
        <authorList>
            <person name="Goeker M."/>
        </authorList>
    </citation>
    <scope>NUCLEOTIDE SEQUENCE [LARGE SCALE GENOMIC DNA]</scope>
    <source>
        <strain evidence="15 16">DSM 26752</strain>
    </source>
</reference>
<evidence type="ECO:0000256" key="11">
    <source>
        <dbReference type="ARBA" id="ARBA00031409"/>
    </source>
</evidence>
<dbReference type="InterPro" id="IPR013785">
    <property type="entry name" value="Aldolase_TIM"/>
</dbReference>
<evidence type="ECO:0000256" key="2">
    <source>
        <dbReference type="ARBA" id="ARBA00009667"/>
    </source>
</evidence>
<dbReference type="NCBIfam" id="TIGR00735">
    <property type="entry name" value="hisF"/>
    <property type="match status" value="1"/>
</dbReference>
<comment type="subunit">
    <text evidence="3">Heterodimer of HisH and HisF.</text>
</comment>
<evidence type="ECO:0000256" key="4">
    <source>
        <dbReference type="ARBA" id="ARBA00012809"/>
    </source>
</evidence>
<dbReference type="SUPFAM" id="SSF51366">
    <property type="entry name" value="Ribulose-phoshate binding barrel"/>
    <property type="match status" value="1"/>
</dbReference>
<keyword evidence="8" id="KW-0456">Lyase</keyword>
<evidence type="ECO:0000256" key="8">
    <source>
        <dbReference type="ARBA" id="ARBA00023239"/>
    </source>
</evidence>
<dbReference type="OrthoDB" id="9781903at2"/>
<evidence type="ECO:0000313" key="16">
    <source>
        <dbReference type="Proteomes" id="UP000294567"/>
    </source>
</evidence>
<dbReference type="AlphaFoldDB" id="A0A4R3KU83"/>
<dbReference type="EMBL" id="SMAE01000007">
    <property type="protein sequence ID" value="TCS88658.1"/>
    <property type="molecule type" value="Genomic_DNA"/>
</dbReference>
<evidence type="ECO:0000313" key="15">
    <source>
        <dbReference type="EMBL" id="TCS88658.1"/>
    </source>
</evidence>
<dbReference type="EC" id="4.3.2.10" evidence="4"/>
<dbReference type="InterPro" id="IPR050064">
    <property type="entry name" value="IGPS_HisA/HisF"/>
</dbReference>
<dbReference type="Proteomes" id="UP000294567">
    <property type="component" value="Unassembled WGS sequence"/>
</dbReference>
<keyword evidence="6 14" id="KW-0028">Amino-acid biosynthesis</keyword>
<name>A0A4R3KU83_9FIRM</name>
<evidence type="ECO:0000256" key="5">
    <source>
        <dbReference type="ARBA" id="ARBA00016318"/>
    </source>
</evidence>
<protein>
    <recommendedName>
        <fullName evidence="5">Imidazole glycerol phosphate synthase subunit HisF</fullName>
        <ecNumber evidence="4">4.3.2.10</ecNumber>
    </recommendedName>
    <alternativeName>
        <fullName evidence="10">IGP synthase cyclase subunit</fullName>
    </alternativeName>
    <alternativeName>
        <fullName evidence="11">IGP synthase subunit HisF</fullName>
    </alternativeName>
    <alternativeName>
        <fullName evidence="12">ImGP synthase subunit HisF</fullName>
    </alternativeName>
</protein>
<evidence type="ECO:0000256" key="14">
    <source>
        <dbReference type="RuleBase" id="RU003657"/>
    </source>
</evidence>
<comment type="catalytic activity">
    <reaction evidence="13">
        <text>5-[(5-phospho-1-deoxy-D-ribulos-1-ylimino)methylamino]-1-(5-phospho-beta-D-ribosyl)imidazole-4-carboxamide + L-glutamine = D-erythro-1-(imidazol-4-yl)glycerol 3-phosphate + 5-amino-1-(5-phospho-beta-D-ribosyl)imidazole-4-carboxamide + L-glutamate + H(+)</text>
        <dbReference type="Rhea" id="RHEA:24793"/>
        <dbReference type="ChEBI" id="CHEBI:15378"/>
        <dbReference type="ChEBI" id="CHEBI:29985"/>
        <dbReference type="ChEBI" id="CHEBI:58278"/>
        <dbReference type="ChEBI" id="CHEBI:58359"/>
        <dbReference type="ChEBI" id="CHEBI:58475"/>
        <dbReference type="ChEBI" id="CHEBI:58525"/>
        <dbReference type="EC" id="4.3.2.10"/>
    </reaction>
</comment>
<evidence type="ECO:0000256" key="10">
    <source>
        <dbReference type="ARBA" id="ARBA00030264"/>
    </source>
</evidence>
<comment type="caution">
    <text evidence="15">The sequence shown here is derived from an EMBL/GenBank/DDBJ whole genome shotgun (WGS) entry which is preliminary data.</text>
</comment>
<dbReference type="RefSeq" id="WP_132027642.1">
    <property type="nucleotide sequence ID" value="NZ_CP068564.1"/>
</dbReference>
<evidence type="ECO:0000256" key="1">
    <source>
        <dbReference type="ARBA" id="ARBA00005091"/>
    </source>
</evidence>
<dbReference type="Pfam" id="PF00977">
    <property type="entry name" value="His_biosynth"/>
    <property type="match status" value="1"/>
</dbReference>
<keyword evidence="16" id="KW-1185">Reference proteome</keyword>
<accession>A0A4R3KU83</accession>
<dbReference type="GO" id="GO:0000107">
    <property type="term" value="F:imidazoleglycerol-phosphate synthase activity"/>
    <property type="evidence" value="ECO:0007669"/>
    <property type="project" value="InterPro"/>
</dbReference>
<dbReference type="Gene3D" id="3.20.20.70">
    <property type="entry name" value="Aldolase class I"/>
    <property type="match status" value="1"/>
</dbReference>
<dbReference type="InterPro" id="IPR004651">
    <property type="entry name" value="HisF"/>
</dbReference>
<dbReference type="GO" id="GO:0000105">
    <property type="term" value="P:L-histidine biosynthetic process"/>
    <property type="evidence" value="ECO:0007669"/>
    <property type="project" value="UniProtKB-UniPathway"/>
</dbReference>
<dbReference type="UniPathway" id="UPA00031">
    <property type="reaction ID" value="UER00010"/>
</dbReference>
<keyword evidence="7 14" id="KW-0368">Histidine biosynthesis</keyword>
<proteinExistence type="inferred from homology"/>
<dbReference type="PANTHER" id="PTHR21235">
    <property type="entry name" value="IMIDAZOLE GLYCEROL PHOSPHATE SYNTHASE SUBUNIT HISF/H IGP SYNTHASE SUBUNIT HISF/H"/>
    <property type="match status" value="1"/>
</dbReference>